<protein>
    <submittedName>
        <fullName evidence="2">Replication protein</fullName>
    </submittedName>
</protein>
<evidence type="ECO:0000313" key="3">
    <source>
        <dbReference type="Proteomes" id="UP000056209"/>
    </source>
</evidence>
<evidence type="ECO:0000256" key="1">
    <source>
        <dbReference type="SAM" id="MobiDB-lite"/>
    </source>
</evidence>
<accession>A0A100HNK6</accession>
<sequence>MNHLKQVIEAARAAVLGRADIAHPDRVGDVVTRVEAGGSLNNTVHDETFGKYLEVTNSITILDSFCGTGGFLKGDRGEPVQRPAAPPAPTVRVSAPALTPEGPSRPSCAPVGELVAGLDVSAGAARVFGVLHAVAGHVAQARSYASMPDTVTLHLPQGLLAVAAGYTPRHVRNLLPELVAAGLLDWGAHAVKVKGMGLWGGCLFAVKVKVGEVLPRLKRDDWRHQWRNLEADIEAGHTVKAVLAAISHLPADERESAVESALKAWAVSPGNALNPVVYKGEVAHAEGVGVVQDVRDIVYRLGDLVHVHPTKRAERVGRLASALSRALGDTHSRRFYCAVLWQAWRGEIEGRGTLQTLCAALLRLEADRQEWVGLRNPGALLVARLRAA</sequence>
<name>A0A100HNK6_9DEIO</name>
<keyword evidence="3" id="KW-1185">Reference proteome</keyword>
<organism evidence="2 3">
    <name type="scientific">Deinococcus grandis</name>
    <dbReference type="NCBI Taxonomy" id="57498"/>
    <lineage>
        <taxon>Bacteria</taxon>
        <taxon>Thermotogati</taxon>
        <taxon>Deinococcota</taxon>
        <taxon>Deinococci</taxon>
        <taxon>Deinococcales</taxon>
        <taxon>Deinococcaceae</taxon>
        <taxon>Deinococcus</taxon>
    </lineage>
</organism>
<dbReference type="AlphaFoldDB" id="A0A100HNK6"/>
<dbReference type="Proteomes" id="UP000056209">
    <property type="component" value="Unassembled WGS sequence"/>
</dbReference>
<reference evidence="3" key="1">
    <citation type="submission" date="2015-11" db="EMBL/GenBank/DDBJ databases">
        <title>Draft Genome Sequence of the Radioresistant Bacterium Deinococcus grandis, Isolated from Freshwater Fish in Japan.</title>
        <authorList>
            <person name="Satoh K."/>
            <person name="Onodera T."/>
            <person name="Omoso K."/>
            <person name="Takeda-Yano K."/>
            <person name="Katayama T."/>
            <person name="Oono Y."/>
            <person name="Narumi I."/>
        </authorList>
    </citation>
    <scope>NUCLEOTIDE SEQUENCE [LARGE SCALE GENOMIC DNA]</scope>
    <source>
        <strain evidence="3">ATCC 43672</strain>
    </source>
</reference>
<proteinExistence type="predicted"/>
<feature type="region of interest" description="Disordered" evidence="1">
    <location>
        <begin position="76"/>
        <end position="105"/>
    </location>
</feature>
<comment type="caution">
    <text evidence="2">The sequence shown here is derived from an EMBL/GenBank/DDBJ whole genome shotgun (WGS) entry which is preliminary data.</text>
</comment>
<evidence type="ECO:0000313" key="2">
    <source>
        <dbReference type="EMBL" id="GAQ24009.1"/>
    </source>
</evidence>
<dbReference type="EMBL" id="BCMS01000007">
    <property type="protein sequence ID" value="GAQ24009.1"/>
    <property type="molecule type" value="Genomic_DNA"/>
</dbReference>
<gene>
    <name evidence="2" type="ORF">DEIGR_500002</name>
</gene>